<reference evidence="3 4" key="1">
    <citation type="submission" date="2016-06" db="EMBL/GenBank/DDBJ databases">
        <title>Evolution of pathogenesis and genome organization in the Tremellales.</title>
        <authorList>
            <person name="Cuomo C."/>
            <person name="Litvintseva A."/>
            <person name="Heitman J."/>
            <person name="Chen Y."/>
            <person name="Sun S."/>
            <person name="Springer D."/>
            <person name="Dromer F."/>
            <person name="Young S."/>
            <person name="Zeng Q."/>
            <person name="Chapman S."/>
            <person name="Gujja S."/>
            <person name="Saif S."/>
            <person name="Birren B."/>
        </authorList>
    </citation>
    <scope>NUCLEOTIDE SEQUENCE [LARGE SCALE GENOMIC DNA]</scope>
    <source>
        <strain evidence="3 4">ATCC 28783</strain>
    </source>
</reference>
<dbReference type="SUPFAM" id="SSF48179">
    <property type="entry name" value="6-phosphogluconate dehydrogenase C-terminal domain-like"/>
    <property type="match status" value="1"/>
</dbReference>
<dbReference type="Proteomes" id="UP000289152">
    <property type="component" value="Unassembled WGS sequence"/>
</dbReference>
<gene>
    <name evidence="3" type="ORF">M231_02407</name>
</gene>
<evidence type="ECO:0000259" key="2">
    <source>
        <dbReference type="Pfam" id="PF08546"/>
    </source>
</evidence>
<protein>
    <recommendedName>
        <fullName evidence="5">2-dehydropantoate 2-reductase</fullName>
    </recommendedName>
</protein>
<dbReference type="InterPro" id="IPR051402">
    <property type="entry name" value="KPR-Related"/>
</dbReference>
<evidence type="ECO:0000313" key="3">
    <source>
        <dbReference type="EMBL" id="RXK40293.1"/>
    </source>
</evidence>
<dbReference type="OrthoDB" id="3609at2759"/>
<dbReference type="Pfam" id="PF02558">
    <property type="entry name" value="ApbA"/>
    <property type="match status" value="1"/>
</dbReference>
<evidence type="ECO:0000259" key="1">
    <source>
        <dbReference type="Pfam" id="PF02558"/>
    </source>
</evidence>
<dbReference type="FunCoup" id="A0A4Q1BQT0">
    <property type="interactions" value="226"/>
</dbReference>
<organism evidence="3 4">
    <name type="scientific">Tremella mesenterica</name>
    <name type="common">Jelly fungus</name>
    <dbReference type="NCBI Taxonomy" id="5217"/>
    <lineage>
        <taxon>Eukaryota</taxon>
        <taxon>Fungi</taxon>
        <taxon>Dikarya</taxon>
        <taxon>Basidiomycota</taxon>
        <taxon>Agaricomycotina</taxon>
        <taxon>Tremellomycetes</taxon>
        <taxon>Tremellales</taxon>
        <taxon>Tremellaceae</taxon>
        <taxon>Tremella</taxon>
    </lineage>
</organism>
<evidence type="ECO:0000313" key="4">
    <source>
        <dbReference type="Proteomes" id="UP000289152"/>
    </source>
</evidence>
<dbReference type="STRING" id="5217.A0A4Q1BQT0"/>
<dbReference type="VEuPathDB" id="FungiDB:TREMEDRAFT_70727"/>
<feature type="domain" description="Ketopantoate reductase N-terminal" evidence="1">
    <location>
        <begin position="12"/>
        <end position="170"/>
    </location>
</feature>
<dbReference type="InterPro" id="IPR008927">
    <property type="entry name" value="6-PGluconate_DH-like_C_sf"/>
</dbReference>
<sequence>MTANGISKPLEILLIGLGSVGSVYAYCLENAGRARVTAVARSNYNLYTTTGVTLKTNQFGTIENWRPYKVVKSQEEALAGDVKYDYCLITTKCLPDVNPTSKLVEPVINSGKVGAFVLVQNGLDVEVDLYEAVKEKNIPIVSSCIWIGIMTSPDGGIVHWGGGGTAVMGIYPPAAVNEIPNETSKSALEIWYAATEGTGLGAKIADNIKSVRFTKNIGNVMFSSLQSLTRTTSEVFDPLPPSIQAHVKAYMHEILEVGFKSGLLYKGAPFWPSGNPLGSLDELAESTWDFITRAAAAVASGQTTHRMSMTIDVDLGRPIEVEVIVGSVLRLAEEYKVDTPRLGLIYALLKALQGDLVSKQKSRIA</sequence>
<dbReference type="Gene3D" id="3.40.50.720">
    <property type="entry name" value="NAD(P)-binding Rossmann-like Domain"/>
    <property type="match status" value="1"/>
</dbReference>
<proteinExistence type="predicted"/>
<comment type="caution">
    <text evidence="3">The sequence shown here is derived from an EMBL/GenBank/DDBJ whole genome shotgun (WGS) entry which is preliminary data.</text>
</comment>
<dbReference type="EMBL" id="SDIL01000020">
    <property type="protein sequence ID" value="RXK40293.1"/>
    <property type="molecule type" value="Genomic_DNA"/>
</dbReference>
<dbReference type="AlphaFoldDB" id="A0A4Q1BQT0"/>
<accession>A0A4Q1BQT0</accession>
<dbReference type="InterPro" id="IPR013752">
    <property type="entry name" value="KPA_reductase"/>
</dbReference>
<dbReference type="GO" id="GO:0005737">
    <property type="term" value="C:cytoplasm"/>
    <property type="evidence" value="ECO:0007669"/>
    <property type="project" value="TreeGrafter"/>
</dbReference>
<evidence type="ECO:0008006" key="5">
    <source>
        <dbReference type="Google" id="ProtNLM"/>
    </source>
</evidence>
<dbReference type="Gene3D" id="1.10.1040.10">
    <property type="entry name" value="N-(1-d-carboxylethyl)-l-norvaline Dehydrogenase, domain 2"/>
    <property type="match status" value="1"/>
</dbReference>
<dbReference type="InterPro" id="IPR013332">
    <property type="entry name" value="KPR_N"/>
</dbReference>
<dbReference type="InParanoid" id="A0A4Q1BQT0"/>
<keyword evidence="4" id="KW-1185">Reference proteome</keyword>
<dbReference type="InterPro" id="IPR013328">
    <property type="entry name" value="6PGD_dom2"/>
</dbReference>
<name>A0A4Q1BQT0_TREME</name>
<dbReference type="Pfam" id="PF08546">
    <property type="entry name" value="ApbA_C"/>
    <property type="match status" value="1"/>
</dbReference>
<dbReference type="PANTHER" id="PTHR21708:SF43">
    <property type="entry name" value="KETOPANTOATE REDUCTASE C-TERMINAL DOMAIN-CONTAINING PROTEIN"/>
    <property type="match status" value="1"/>
</dbReference>
<feature type="domain" description="Ketopantoate reductase C-terminal" evidence="2">
    <location>
        <begin position="207"/>
        <end position="353"/>
    </location>
</feature>
<dbReference type="PANTHER" id="PTHR21708">
    <property type="entry name" value="PROBABLE 2-DEHYDROPANTOATE 2-REDUCTASE"/>
    <property type="match status" value="1"/>
</dbReference>